<evidence type="ECO:0000259" key="3">
    <source>
        <dbReference type="Pfam" id="PF25954"/>
    </source>
</evidence>
<gene>
    <name evidence="5" type="ORF">L7E55_17090</name>
</gene>
<evidence type="ECO:0000259" key="4">
    <source>
        <dbReference type="Pfam" id="PF25989"/>
    </source>
</evidence>
<evidence type="ECO:0000259" key="2">
    <source>
        <dbReference type="Pfam" id="PF25917"/>
    </source>
</evidence>
<feature type="domain" description="CusB-like beta-barrel" evidence="3">
    <location>
        <begin position="228"/>
        <end position="301"/>
    </location>
</feature>
<dbReference type="EMBL" id="JAKOAV010000061">
    <property type="protein sequence ID" value="MDF9410033.1"/>
    <property type="molecule type" value="Genomic_DNA"/>
</dbReference>
<dbReference type="PANTHER" id="PTHR30469:SF15">
    <property type="entry name" value="HLYD FAMILY OF SECRETION PROTEINS"/>
    <property type="match status" value="1"/>
</dbReference>
<dbReference type="FunFam" id="2.40.30.170:FF:000010">
    <property type="entry name" value="Efflux RND transporter periplasmic adaptor subunit"/>
    <property type="match status" value="1"/>
</dbReference>
<keyword evidence="6" id="KW-1185">Reference proteome</keyword>
<dbReference type="Pfam" id="PF25917">
    <property type="entry name" value="BSH_RND"/>
    <property type="match status" value="1"/>
</dbReference>
<feature type="domain" description="YknX-like C-terminal permuted SH3-like" evidence="4">
    <location>
        <begin position="307"/>
        <end position="373"/>
    </location>
</feature>
<dbReference type="AlphaFoldDB" id="A0A9X4JWT7"/>
<dbReference type="InterPro" id="IPR058625">
    <property type="entry name" value="MdtA-like_BSH"/>
</dbReference>
<dbReference type="NCBIfam" id="TIGR01730">
    <property type="entry name" value="RND_mfp"/>
    <property type="match status" value="1"/>
</dbReference>
<evidence type="ECO:0000313" key="5">
    <source>
        <dbReference type="EMBL" id="MDF9410033.1"/>
    </source>
</evidence>
<dbReference type="GO" id="GO:0015562">
    <property type="term" value="F:efflux transmembrane transporter activity"/>
    <property type="evidence" value="ECO:0007669"/>
    <property type="project" value="TreeGrafter"/>
</dbReference>
<dbReference type="GO" id="GO:1990281">
    <property type="term" value="C:efflux pump complex"/>
    <property type="evidence" value="ECO:0007669"/>
    <property type="project" value="TreeGrafter"/>
</dbReference>
<comment type="similarity">
    <text evidence="1">Belongs to the membrane fusion protein (MFP) (TC 8.A.1) family.</text>
</comment>
<dbReference type="InterPro" id="IPR058792">
    <property type="entry name" value="Beta-barrel_RND_2"/>
</dbReference>
<name>A0A9X4JWT7_9FIRM</name>
<dbReference type="RefSeq" id="WP_277445577.1">
    <property type="nucleotide sequence ID" value="NZ_JAKOAV010000061.1"/>
</dbReference>
<dbReference type="Pfam" id="PF25954">
    <property type="entry name" value="Beta-barrel_RND_2"/>
    <property type="match status" value="1"/>
</dbReference>
<accession>A0A9X4JWT7</accession>
<dbReference type="Gene3D" id="2.40.50.100">
    <property type="match status" value="1"/>
</dbReference>
<reference evidence="5" key="1">
    <citation type="submission" date="2022-02" db="EMBL/GenBank/DDBJ databases">
        <authorList>
            <person name="Leng L."/>
        </authorList>
    </citation>
    <scope>NUCLEOTIDE SEQUENCE</scope>
    <source>
        <strain evidence="5">JI</strain>
    </source>
</reference>
<dbReference type="Gene3D" id="1.10.287.470">
    <property type="entry name" value="Helix hairpin bin"/>
    <property type="match status" value="1"/>
</dbReference>
<dbReference type="Gene3D" id="2.40.420.20">
    <property type="match status" value="1"/>
</dbReference>
<organism evidence="5 6">
    <name type="scientific">Pelotomaculum isophthalicicum JI</name>
    <dbReference type="NCBI Taxonomy" id="947010"/>
    <lineage>
        <taxon>Bacteria</taxon>
        <taxon>Bacillati</taxon>
        <taxon>Bacillota</taxon>
        <taxon>Clostridia</taxon>
        <taxon>Eubacteriales</taxon>
        <taxon>Desulfotomaculaceae</taxon>
        <taxon>Pelotomaculum</taxon>
    </lineage>
</organism>
<dbReference type="Proteomes" id="UP001154312">
    <property type="component" value="Unassembled WGS sequence"/>
</dbReference>
<dbReference type="Gene3D" id="2.40.30.170">
    <property type="match status" value="1"/>
</dbReference>
<dbReference type="PANTHER" id="PTHR30469">
    <property type="entry name" value="MULTIDRUG RESISTANCE PROTEIN MDTA"/>
    <property type="match status" value="1"/>
</dbReference>
<proteinExistence type="inferred from homology"/>
<feature type="domain" description="Multidrug resistance protein MdtA-like barrel-sandwich hybrid" evidence="2">
    <location>
        <begin position="70"/>
        <end position="222"/>
    </location>
</feature>
<evidence type="ECO:0000313" key="6">
    <source>
        <dbReference type="Proteomes" id="UP001154312"/>
    </source>
</evidence>
<dbReference type="Pfam" id="PF25989">
    <property type="entry name" value="YknX_C"/>
    <property type="match status" value="1"/>
</dbReference>
<evidence type="ECO:0000256" key="1">
    <source>
        <dbReference type="ARBA" id="ARBA00009477"/>
    </source>
</evidence>
<dbReference type="PROSITE" id="PS51257">
    <property type="entry name" value="PROKAR_LIPOPROTEIN"/>
    <property type="match status" value="1"/>
</dbReference>
<comment type="caution">
    <text evidence="5">The sequence shown here is derived from an EMBL/GenBank/DDBJ whole genome shotgun (WGS) entry which is preliminary data.</text>
</comment>
<dbReference type="InterPro" id="IPR006143">
    <property type="entry name" value="RND_pump_MFP"/>
</dbReference>
<protein>
    <submittedName>
        <fullName evidence="5">Efflux RND transporter periplasmic adaptor subunit</fullName>
    </submittedName>
</protein>
<sequence length="394" mass="40828">MGKRIPVIGASILTGVFMLSLTLSGCGNSLTTQASGAKSPAVPVAVETAKRGDVVKELVASGQLVGEQSVVVSPKITGKVASVPVEVGSAVNAGDVLFTLDDFDIRVQVQQSEASVSVAQAKQKVAEDSRDNAAKQYDRYKQLFEQGAVSADTFDSYALKLQQAQSEEPEATLAQSQAALAYQRNQLANTVIVSPIAGIVALRNVDVGGVVSSTTQAITVVDLSRVKVQVSVGEQQIGKIKQGQEVKVFVPAVRADSFTGVVANLSPAADAKTKGYMIEVKMDNPGQALKQGMFAEVHIATDRSEGALTVPVDALVARSDGSVVYTVQNGVAKEVQVKAGISDGKVTEITGGLQEGDQVVVLGQQSLVDGARVLVGGGEDKANSQPGAQGKQPN</sequence>
<dbReference type="SUPFAM" id="SSF111369">
    <property type="entry name" value="HlyD-like secretion proteins"/>
    <property type="match status" value="1"/>
</dbReference>
<dbReference type="InterPro" id="IPR058637">
    <property type="entry name" value="YknX-like_C"/>
</dbReference>